<reference evidence="4" key="1">
    <citation type="submission" date="2018-05" db="EMBL/GenBank/DDBJ databases">
        <authorList>
            <person name="Lanie J.A."/>
            <person name="Ng W.-L."/>
            <person name="Kazmierczak K.M."/>
            <person name="Andrzejewski T.M."/>
            <person name="Davidsen T.M."/>
            <person name="Wayne K.J."/>
            <person name="Tettelin H."/>
            <person name="Glass J.I."/>
            <person name="Rusch D."/>
            <person name="Podicherti R."/>
            <person name="Tsui H.-C.T."/>
            <person name="Winkler M.E."/>
        </authorList>
    </citation>
    <scope>NUCLEOTIDE SEQUENCE</scope>
</reference>
<dbReference type="EMBL" id="UINC01129939">
    <property type="protein sequence ID" value="SVD10679.1"/>
    <property type="molecule type" value="Genomic_DNA"/>
</dbReference>
<evidence type="ECO:0000313" key="4">
    <source>
        <dbReference type="EMBL" id="SVD10679.1"/>
    </source>
</evidence>
<dbReference type="Gene3D" id="3.40.720.10">
    <property type="entry name" value="Alkaline Phosphatase, subunit A"/>
    <property type="match status" value="1"/>
</dbReference>
<dbReference type="PANTHER" id="PTHR42693">
    <property type="entry name" value="ARYLSULFATASE FAMILY MEMBER"/>
    <property type="match status" value="1"/>
</dbReference>
<evidence type="ECO:0000256" key="1">
    <source>
        <dbReference type="ARBA" id="ARBA00008779"/>
    </source>
</evidence>
<evidence type="ECO:0000256" key="2">
    <source>
        <dbReference type="ARBA" id="ARBA00022801"/>
    </source>
</evidence>
<comment type="similarity">
    <text evidence="1">Belongs to the sulfatase family.</text>
</comment>
<dbReference type="InterPro" id="IPR017850">
    <property type="entry name" value="Alkaline_phosphatase_core_sf"/>
</dbReference>
<keyword evidence="2" id="KW-0378">Hydrolase</keyword>
<dbReference type="SUPFAM" id="SSF53649">
    <property type="entry name" value="Alkaline phosphatase-like"/>
    <property type="match status" value="1"/>
</dbReference>
<name>A0A382SLB1_9ZZZZ</name>
<feature type="domain" description="Sulfatase N-terminal" evidence="3">
    <location>
        <begin position="8"/>
        <end position="109"/>
    </location>
</feature>
<dbReference type="AlphaFoldDB" id="A0A382SLB1"/>
<protein>
    <recommendedName>
        <fullName evidence="3">Sulfatase N-terminal domain-containing protein</fullName>
    </recommendedName>
</protein>
<dbReference type="InterPro" id="IPR000917">
    <property type="entry name" value="Sulfatase_N"/>
</dbReference>
<feature type="non-terminal residue" evidence="4">
    <location>
        <position position="165"/>
    </location>
</feature>
<organism evidence="4">
    <name type="scientific">marine metagenome</name>
    <dbReference type="NCBI Taxonomy" id="408172"/>
    <lineage>
        <taxon>unclassified sequences</taxon>
        <taxon>metagenomes</taxon>
        <taxon>ecological metagenomes</taxon>
    </lineage>
</organism>
<dbReference type="PANTHER" id="PTHR42693:SF53">
    <property type="entry name" value="ENDO-4-O-SULFATASE"/>
    <property type="match status" value="1"/>
</dbReference>
<accession>A0A382SLB1</accession>
<dbReference type="GO" id="GO:0004065">
    <property type="term" value="F:arylsulfatase activity"/>
    <property type="evidence" value="ECO:0007669"/>
    <property type="project" value="TreeGrafter"/>
</dbReference>
<sequence length="165" mass="18289">MTDRTRRPNIVVLMTDQQRLDTVSAYGLNSVCRTPHIDALAARGVRFDAAFTPTAICSPARASFHTGLYPHHHGVTANGLSIRDGVRGLPDYLAEVEYHCGYAGKWHADEQRGPSQLGYVGKDFIGYAFPGSKLLPGLQFGLPPKNKPNHYEEYLKERGFTPYPT</sequence>
<dbReference type="InterPro" id="IPR050738">
    <property type="entry name" value="Sulfatase"/>
</dbReference>
<proteinExistence type="inferred from homology"/>
<gene>
    <name evidence="4" type="ORF">METZ01_LOCUS363533</name>
</gene>
<dbReference type="Pfam" id="PF00884">
    <property type="entry name" value="Sulfatase"/>
    <property type="match status" value="1"/>
</dbReference>
<evidence type="ECO:0000259" key="3">
    <source>
        <dbReference type="Pfam" id="PF00884"/>
    </source>
</evidence>